<evidence type="ECO:0000256" key="3">
    <source>
        <dbReference type="ARBA" id="ARBA00022679"/>
    </source>
</evidence>
<gene>
    <name evidence="9" type="ORF">CRI93_00625</name>
</gene>
<evidence type="ECO:0000256" key="4">
    <source>
        <dbReference type="ARBA" id="ARBA00044517"/>
    </source>
</evidence>
<dbReference type="GO" id="GO:0016438">
    <property type="term" value="F:tRNA-queuosine(34) beta-mannosyltransferase activity"/>
    <property type="evidence" value="ECO:0007669"/>
    <property type="project" value="UniProtKB-EC"/>
</dbReference>
<feature type="domain" description="tRNA-queuosine alpha-mannosyltransferase N-terminal" evidence="8">
    <location>
        <begin position="3"/>
        <end position="173"/>
    </location>
</feature>
<sequence length="370" mass="41296">MHILVVEPWYGGSHRRFIDGLCAHSCHTYSLCTLPGRHWRWRMDAAAVPLSEQARRQITLHGPPDVVFASDMLDLPSFLALMRPVLAEVPVVLYFHENQLTYPRPKGSKAPRTYALLNYRSALAADACWFNSAFHQSDFLEALPEFLQRFPDPPSPATTHAIAARSQVVPLGMNLQQLGTPHARPANNPPVLLWNQRWAFDKNPEGLLNLLTGLDSSGVDFHLIITGRAAGRTPDALDTIRARFQDRLLHMGFVEDADVYTELLHRADIVVSTAHHEFFGLAVMEAVRCGCHPVLPNRLSYPELIPDRLHDPLLHAPTLYDRPDDALALCTALLNGSARPLPSRTLHEIPAPFDWSTRADAFDDAFAALA</sequence>
<comment type="similarity">
    <text evidence="1">Belongs to the glycosyltransferase group 1 family. Glycosyltransferase 4 subfamily.</text>
</comment>
<protein>
    <recommendedName>
        <fullName evidence="5">tRNA-queuosine alpha-mannosyltransferase</fullName>
        <ecNumber evidence="4">2.4.1.110</ecNumber>
    </recommendedName>
</protein>
<dbReference type="Pfam" id="PF00534">
    <property type="entry name" value="Glycos_transf_1"/>
    <property type="match status" value="1"/>
</dbReference>
<dbReference type="RefSeq" id="WP_098060666.1">
    <property type="nucleotide sequence ID" value="NZ_PDEP01000001.1"/>
</dbReference>
<evidence type="ECO:0000256" key="6">
    <source>
        <dbReference type="ARBA" id="ARBA00048439"/>
    </source>
</evidence>
<evidence type="ECO:0000313" key="9">
    <source>
        <dbReference type="EMBL" id="PEN09266.1"/>
    </source>
</evidence>
<keyword evidence="3 9" id="KW-0808">Transferase</keyword>
<evidence type="ECO:0000256" key="1">
    <source>
        <dbReference type="ARBA" id="ARBA00009481"/>
    </source>
</evidence>
<keyword evidence="10" id="KW-1185">Reference proteome</keyword>
<dbReference type="Proteomes" id="UP000221024">
    <property type="component" value="Unassembled WGS sequence"/>
</dbReference>
<dbReference type="OrthoDB" id="9811239at2"/>
<evidence type="ECO:0000313" key="10">
    <source>
        <dbReference type="Proteomes" id="UP000221024"/>
    </source>
</evidence>
<dbReference type="EMBL" id="PDEP01000001">
    <property type="protein sequence ID" value="PEN09266.1"/>
    <property type="molecule type" value="Genomic_DNA"/>
</dbReference>
<evidence type="ECO:0000256" key="5">
    <source>
        <dbReference type="ARBA" id="ARBA00044539"/>
    </source>
</evidence>
<comment type="caution">
    <text evidence="9">The sequence shown here is derived from an EMBL/GenBank/DDBJ whole genome shotgun (WGS) entry which is preliminary data.</text>
</comment>
<evidence type="ECO:0000259" key="7">
    <source>
        <dbReference type="Pfam" id="PF00534"/>
    </source>
</evidence>
<keyword evidence="2" id="KW-0328">Glycosyltransferase</keyword>
<proteinExistence type="inferred from homology"/>
<reference evidence="9 10" key="1">
    <citation type="submission" date="2017-10" db="EMBL/GenBank/DDBJ databases">
        <title>Draft genome of Longimonas halophila.</title>
        <authorList>
            <person name="Goh K.M."/>
            <person name="Shamsir M.S."/>
            <person name="Lim S.W."/>
        </authorList>
    </citation>
    <scope>NUCLEOTIDE SEQUENCE [LARGE SCALE GENOMIC DNA]</scope>
    <source>
        <strain evidence="9 10">KCTC 42399</strain>
    </source>
</reference>
<dbReference type="InterPro" id="IPR022701">
    <property type="entry name" value="QTMAN_N"/>
</dbReference>
<dbReference type="AlphaFoldDB" id="A0A2H3NSQ9"/>
<feature type="domain" description="Glycosyl transferase family 1" evidence="7">
    <location>
        <begin position="187"/>
        <end position="307"/>
    </location>
</feature>
<dbReference type="Gene3D" id="3.40.50.2000">
    <property type="entry name" value="Glycogen Phosphorylase B"/>
    <property type="match status" value="2"/>
</dbReference>
<organism evidence="9 10">
    <name type="scientific">Longimonas halophila</name>
    <dbReference type="NCBI Taxonomy" id="1469170"/>
    <lineage>
        <taxon>Bacteria</taxon>
        <taxon>Pseudomonadati</taxon>
        <taxon>Rhodothermota</taxon>
        <taxon>Rhodothermia</taxon>
        <taxon>Rhodothermales</taxon>
        <taxon>Salisaetaceae</taxon>
        <taxon>Longimonas</taxon>
    </lineage>
</organism>
<dbReference type="InterPro" id="IPR051862">
    <property type="entry name" value="GT-like_domain_containing_1"/>
</dbReference>
<accession>A0A2H3NSQ9</accession>
<dbReference type="EC" id="2.4.1.110" evidence="4"/>
<evidence type="ECO:0000259" key="8">
    <source>
        <dbReference type="Pfam" id="PF12038"/>
    </source>
</evidence>
<name>A0A2H3NSQ9_9BACT</name>
<dbReference type="SUPFAM" id="SSF53756">
    <property type="entry name" value="UDP-Glycosyltransferase/glycogen phosphorylase"/>
    <property type="match status" value="1"/>
</dbReference>
<evidence type="ECO:0000256" key="2">
    <source>
        <dbReference type="ARBA" id="ARBA00022676"/>
    </source>
</evidence>
<dbReference type="PANTHER" id="PTHR13615:SF3">
    <property type="entry name" value="GLYCOSYLTRANSFERASE-LIKE DOMAIN-CONTAINING PROTEIN 1"/>
    <property type="match status" value="1"/>
</dbReference>
<comment type="catalytic activity">
    <reaction evidence="6">
        <text>queuosine(34) in tRNA(Asp) + GDP-alpha-D-mannose = O-4''-alpha-D-mannosylqueuosine(34) in tRNA(Asp) + GDP + H(+)</text>
        <dbReference type="Rhea" id="RHEA:12885"/>
        <dbReference type="Rhea" id="RHEA-COMP:18572"/>
        <dbReference type="Rhea" id="RHEA-COMP:18581"/>
        <dbReference type="ChEBI" id="CHEBI:15378"/>
        <dbReference type="ChEBI" id="CHEBI:57527"/>
        <dbReference type="ChEBI" id="CHEBI:58189"/>
        <dbReference type="ChEBI" id="CHEBI:194431"/>
        <dbReference type="ChEBI" id="CHEBI:194442"/>
        <dbReference type="EC" id="2.4.1.110"/>
    </reaction>
    <physiologicalReaction direction="left-to-right" evidence="6">
        <dbReference type="Rhea" id="RHEA:12886"/>
    </physiologicalReaction>
</comment>
<dbReference type="PANTHER" id="PTHR13615">
    <property type="entry name" value="GLYCOSYLTRANSFERASE-LIKE 1"/>
    <property type="match status" value="1"/>
</dbReference>
<dbReference type="Pfam" id="PF12038">
    <property type="entry name" value="QTMAN_N"/>
    <property type="match status" value="1"/>
</dbReference>
<dbReference type="InterPro" id="IPR001296">
    <property type="entry name" value="Glyco_trans_1"/>
</dbReference>